<proteinExistence type="predicted"/>
<dbReference type="EMBL" id="BMCU01000005">
    <property type="protein sequence ID" value="GGG22468.1"/>
    <property type="molecule type" value="Genomic_DNA"/>
</dbReference>
<comment type="caution">
    <text evidence="1">The sequence shown here is derived from an EMBL/GenBank/DDBJ whole genome shotgun (WGS) entry which is preliminary data.</text>
</comment>
<reference evidence="1" key="2">
    <citation type="submission" date="2020-09" db="EMBL/GenBank/DDBJ databases">
        <authorList>
            <person name="Sun Q."/>
            <person name="Sedlacek I."/>
        </authorList>
    </citation>
    <scope>NUCLEOTIDE SEQUENCE</scope>
    <source>
        <strain evidence="1">CCM 7905</strain>
    </source>
</reference>
<name>A0A917LH23_9NOCA</name>
<gene>
    <name evidence="1" type="ORF">GCM10007304_40350</name>
</gene>
<reference evidence="1" key="1">
    <citation type="journal article" date="2014" name="Int. J. Syst. Evol. Microbiol.">
        <title>Complete genome sequence of Corynebacterium casei LMG S-19264T (=DSM 44701T), isolated from a smear-ripened cheese.</title>
        <authorList>
            <consortium name="US DOE Joint Genome Institute (JGI-PGF)"/>
            <person name="Walter F."/>
            <person name="Albersmeier A."/>
            <person name="Kalinowski J."/>
            <person name="Ruckert C."/>
        </authorList>
    </citation>
    <scope>NUCLEOTIDE SEQUENCE</scope>
    <source>
        <strain evidence="1">CCM 7905</strain>
    </source>
</reference>
<keyword evidence="2" id="KW-1185">Reference proteome</keyword>
<sequence>MDNQLCQLPTNKCFEVPEVKFVESFIARRRNSRSLRELYARANAVSSPAMRDELLVIAQRDH</sequence>
<accession>A0A917LH23</accession>
<dbReference type="AlphaFoldDB" id="A0A917LH23"/>
<evidence type="ECO:0000313" key="2">
    <source>
        <dbReference type="Proteomes" id="UP000654257"/>
    </source>
</evidence>
<dbReference type="Proteomes" id="UP000654257">
    <property type="component" value="Unassembled WGS sequence"/>
</dbReference>
<protein>
    <submittedName>
        <fullName evidence="1">Uncharacterized protein</fullName>
    </submittedName>
</protein>
<evidence type="ECO:0000313" key="1">
    <source>
        <dbReference type="EMBL" id="GGG22468.1"/>
    </source>
</evidence>
<organism evidence="1 2">
    <name type="scientific">Rhodococcoides trifolii</name>
    <dbReference type="NCBI Taxonomy" id="908250"/>
    <lineage>
        <taxon>Bacteria</taxon>
        <taxon>Bacillati</taxon>
        <taxon>Actinomycetota</taxon>
        <taxon>Actinomycetes</taxon>
        <taxon>Mycobacteriales</taxon>
        <taxon>Nocardiaceae</taxon>
        <taxon>Rhodococcoides</taxon>
    </lineage>
</organism>